<dbReference type="Proteomes" id="UP000286701">
    <property type="component" value="Unassembled WGS sequence"/>
</dbReference>
<dbReference type="AlphaFoldDB" id="A0A3S3VVI1"/>
<protein>
    <submittedName>
        <fullName evidence="1">Uncharacterized protein</fullName>
    </submittedName>
</protein>
<reference evidence="1 2" key="1">
    <citation type="submission" date="2019-01" db="EMBL/GenBank/DDBJ databases">
        <title>Mucilaginibacter antarcticum sp. nov., isolated from antarctic soil.</title>
        <authorList>
            <person name="Yan Y.-Q."/>
            <person name="Du Z.-J."/>
        </authorList>
    </citation>
    <scope>NUCLEOTIDE SEQUENCE [LARGE SCALE GENOMIC DNA]</scope>
    <source>
        <strain evidence="1 2">F01003</strain>
    </source>
</reference>
<proteinExistence type="predicted"/>
<accession>A0A3S3VVI1</accession>
<evidence type="ECO:0000313" key="1">
    <source>
        <dbReference type="EMBL" id="RWY56958.1"/>
    </source>
</evidence>
<evidence type="ECO:0000313" key="2">
    <source>
        <dbReference type="Proteomes" id="UP000286701"/>
    </source>
</evidence>
<keyword evidence="2" id="KW-1185">Reference proteome</keyword>
<comment type="caution">
    <text evidence="1">The sequence shown here is derived from an EMBL/GenBank/DDBJ whole genome shotgun (WGS) entry which is preliminary data.</text>
</comment>
<dbReference type="OrthoDB" id="793469at2"/>
<sequence>MKSKEEILNNYYAQGADGMPEISADGLLKAMEEYRRQAEEAAFNAAKEFEGGVIGGKELFETYEDYKANLVVPVAAPAEPDELAQIQFMADSILELFIPQDKIVEQLSFDIRTNGKEYVVSYNKTPQGYWVFSDYTPTE</sequence>
<organism evidence="1 2">
    <name type="scientific">Mucilaginibacter gilvus</name>
    <dbReference type="NCBI Taxonomy" id="2305909"/>
    <lineage>
        <taxon>Bacteria</taxon>
        <taxon>Pseudomonadati</taxon>
        <taxon>Bacteroidota</taxon>
        <taxon>Sphingobacteriia</taxon>
        <taxon>Sphingobacteriales</taxon>
        <taxon>Sphingobacteriaceae</taxon>
        <taxon>Mucilaginibacter</taxon>
    </lineage>
</organism>
<dbReference type="EMBL" id="SBIW01000001">
    <property type="protein sequence ID" value="RWY56958.1"/>
    <property type="molecule type" value="Genomic_DNA"/>
</dbReference>
<gene>
    <name evidence="1" type="ORF">EPL05_00045</name>
</gene>
<name>A0A3S3VVI1_9SPHI</name>
<dbReference type="RefSeq" id="WP_128531466.1">
    <property type="nucleotide sequence ID" value="NZ_SBIW01000001.1"/>
</dbReference>